<reference evidence="1 4" key="2">
    <citation type="submission" date="2024-01" db="EMBL/GenBank/DDBJ databases">
        <title>Active colonisers of the gastrointestinal tract of Atlantic salmon farmed in a warm water region.</title>
        <authorList>
            <person name="Bowman J.P."/>
        </authorList>
    </citation>
    <scope>NUCLEOTIDE SEQUENCE [LARGE SCALE GENOMIC DNA]</scope>
    <source>
        <strain evidence="1 4">S4MW1</strain>
    </source>
</reference>
<keyword evidence="4" id="KW-1185">Reference proteome</keyword>
<dbReference type="EMBL" id="JAYXUD010000001">
    <property type="protein sequence ID" value="MEC6897774.1"/>
    <property type="molecule type" value="Genomic_DNA"/>
</dbReference>
<gene>
    <name evidence="2" type="ORF">CZ809_01807</name>
    <name evidence="1" type="ORF">VXS00_03790</name>
</gene>
<reference evidence="2 3" key="1">
    <citation type="submission" date="2017-02" db="EMBL/GenBank/DDBJ databases">
        <authorList>
            <person name="Peterson S.W."/>
        </authorList>
    </citation>
    <scope>NUCLEOTIDE SEQUENCE [LARGE SCALE GENOMIC DNA]</scope>
    <source>
        <strain evidence="3">type strain: NCCB 100098</strain>
        <strain evidence="2">Type strain: NCCB 100098</strain>
    </source>
</reference>
<name>A0A1T5HZK6_9GAMM</name>
<organism evidence="2 3">
    <name type="scientific">Photobacterium piscicola</name>
    <dbReference type="NCBI Taxonomy" id="1378299"/>
    <lineage>
        <taxon>Bacteria</taxon>
        <taxon>Pseudomonadati</taxon>
        <taxon>Pseudomonadota</taxon>
        <taxon>Gammaproteobacteria</taxon>
        <taxon>Vibrionales</taxon>
        <taxon>Vibrionaceae</taxon>
        <taxon>Photobacterium</taxon>
    </lineage>
</organism>
<dbReference type="AlphaFoldDB" id="A0A1T5HZK6"/>
<evidence type="ECO:0000313" key="4">
    <source>
        <dbReference type="Proteomes" id="UP001339429"/>
    </source>
</evidence>
<evidence type="ECO:0000313" key="2">
    <source>
        <dbReference type="EMBL" id="SKC32291.1"/>
    </source>
</evidence>
<proteinExistence type="predicted"/>
<evidence type="ECO:0000313" key="1">
    <source>
        <dbReference type="EMBL" id="MEC6897774.1"/>
    </source>
</evidence>
<dbReference type="Proteomes" id="UP001339429">
    <property type="component" value="Unassembled WGS sequence"/>
</dbReference>
<accession>A0A1T5HZK6</accession>
<dbReference type="Proteomes" id="UP000189966">
    <property type="component" value="Unassembled WGS sequence"/>
</dbReference>
<protein>
    <submittedName>
        <fullName evidence="2">Uncharacterized protein</fullName>
    </submittedName>
</protein>
<dbReference type="EMBL" id="FUZI01000002">
    <property type="protein sequence ID" value="SKC32291.1"/>
    <property type="molecule type" value="Genomic_DNA"/>
</dbReference>
<evidence type="ECO:0000313" key="3">
    <source>
        <dbReference type="Proteomes" id="UP000189966"/>
    </source>
</evidence>
<dbReference type="RefSeq" id="WP_162841599.1">
    <property type="nucleotide sequence ID" value="NZ_CP175534.1"/>
</dbReference>
<sequence length="55" mass="6391">MKVIKLRSKTPRIAKHLTTAATRRKRLSSNIRKKILWRQRSCILTATAEHSSPSY</sequence>